<keyword evidence="3" id="KW-1185">Reference proteome</keyword>
<dbReference type="RefSeq" id="WP_213350503.1">
    <property type="nucleotide sequence ID" value="NZ_JAHBGB010000002.1"/>
</dbReference>
<sequence length="96" mass="10502">MRVLLLCLPLVMAAAPAALAQAMPNSLQMTCTQVADLVKRQGAVVIGTGPNLFDRYVANQGYCDNQSVTTPAWLATSDNPQCFIGYRCRNRYLHGR</sequence>
<name>A0ABW4YXT8_9HYPH</name>
<reference evidence="3" key="1">
    <citation type="journal article" date="2019" name="Int. J. Syst. Evol. Microbiol.">
        <title>The Global Catalogue of Microorganisms (GCM) 10K type strain sequencing project: providing services to taxonomists for standard genome sequencing and annotation.</title>
        <authorList>
            <consortium name="The Broad Institute Genomics Platform"/>
            <consortium name="The Broad Institute Genome Sequencing Center for Infectious Disease"/>
            <person name="Wu L."/>
            <person name="Ma J."/>
        </authorList>
    </citation>
    <scope>NUCLEOTIDE SEQUENCE [LARGE SCALE GENOMIC DNA]</scope>
    <source>
        <strain evidence="3">CCM 7435</strain>
    </source>
</reference>
<accession>A0ABW4YXT8</accession>
<feature type="signal peptide" evidence="1">
    <location>
        <begin position="1"/>
        <end position="20"/>
    </location>
</feature>
<evidence type="ECO:0008006" key="4">
    <source>
        <dbReference type="Google" id="ProtNLM"/>
    </source>
</evidence>
<comment type="caution">
    <text evidence="2">The sequence shown here is derived from an EMBL/GenBank/DDBJ whole genome shotgun (WGS) entry which is preliminary data.</text>
</comment>
<organism evidence="2 3">
    <name type="scientific">Ancylobacter oerskovii</name>
    <dbReference type="NCBI Taxonomy" id="459519"/>
    <lineage>
        <taxon>Bacteria</taxon>
        <taxon>Pseudomonadati</taxon>
        <taxon>Pseudomonadota</taxon>
        <taxon>Alphaproteobacteria</taxon>
        <taxon>Hyphomicrobiales</taxon>
        <taxon>Xanthobacteraceae</taxon>
        <taxon>Ancylobacter</taxon>
    </lineage>
</organism>
<evidence type="ECO:0000313" key="3">
    <source>
        <dbReference type="Proteomes" id="UP001597299"/>
    </source>
</evidence>
<dbReference type="Proteomes" id="UP001597299">
    <property type="component" value="Unassembled WGS sequence"/>
</dbReference>
<protein>
    <recommendedName>
        <fullName evidence="4">YARHG domain-containing protein</fullName>
    </recommendedName>
</protein>
<proteinExistence type="predicted"/>
<evidence type="ECO:0000313" key="2">
    <source>
        <dbReference type="EMBL" id="MFD2140954.1"/>
    </source>
</evidence>
<feature type="chain" id="PRO_5046676240" description="YARHG domain-containing protein" evidence="1">
    <location>
        <begin position="21"/>
        <end position="96"/>
    </location>
</feature>
<gene>
    <name evidence="2" type="ORF">ACFSNC_11120</name>
</gene>
<evidence type="ECO:0000256" key="1">
    <source>
        <dbReference type="SAM" id="SignalP"/>
    </source>
</evidence>
<dbReference type="EMBL" id="JBHUHD010000001">
    <property type="protein sequence ID" value="MFD2140954.1"/>
    <property type="molecule type" value="Genomic_DNA"/>
</dbReference>
<keyword evidence="1" id="KW-0732">Signal</keyword>